<comment type="catalytic activity">
    <reaction evidence="5 6">
        <text>NAD(+) + ATP = ADP + NADP(+) + H(+)</text>
        <dbReference type="Rhea" id="RHEA:18629"/>
        <dbReference type="ChEBI" id="CHEBI:15378"/>
        <dbReference type="ChEBI" id="CHEBI:30616"/>
        <dbReference type="ChEBI" id="CHEBI:57540"/>
        <dbReference type="ChEBI" id="CHEBI:58349"/>
        <dbReference type="ChEBI" id="CHEBI:456216"/>
        <dbReference type="EC" id="2.7.1.23"/>
    </reaction>
</comment>
<accession>S0EX33</accession>
<dbReference type="GO" id="GO:0005524">
    <property type="term" value="F:ATP binding"/>
    <property type="evidence" value="ECO:0007669"/>
    <property type="project" value="UniProtKB-KW"/>
</dbReference>
<dbReference type="EMBL" id="HF951689">
    <property type="protein sequence ID" value="CCW35981.1"/>
    <property type="molecule type" value="Genomic_DNA"/>
</dbReference>
<dbReference type="InterPro" id="IPR017437">
    <property type="entry name" value="ATP-NAD_kinase_PpnK-typ_C"/>
</dbReference>
<dbReference type="KEGG" id="ccz:CCALI_02174"/>
<comment type="function">
    <text evidence="6">Involved in the regulation of the intracellular balance of NAD and NADP, and is a key enzyme in the biosynthesis of NADP. Catalyzes specifically the phosphorylation on 2'-hydroxyl of the adenosine moiety of NAD to yield NADP.</text>
</comment>
<name>S0EX33_CHTCT</name>
<feature type="binding site" evidence="6">
    <location>
        <begin position="73"/>
        <end position="74"/>
    </location>
    <ligand>
        <name>NAD(+)</name>
        <dbReference type="ChEBI" id="CHEBI:57540"/>
    </ligand>
</feature>
<comment type="similarity">
    <text evidence="6">Belongs to the NAD kinase family.</text>
</comment>
<dbReference type="eggNOG" id="COG0061">
    <property type="taxonomic scope" value="Bacteria"/>
</dbReference>
<dbReference type="SUPFAM" id="SSF111331">
    <property type="entry name" value="NAD kinase/diacylglycerol kinase-like"/>
    <property type="match status" value="1"/>
</dbReference>
<dbReference type="InParanoid" id="S0EX33"/>
<dbReference type="Gene3D" id="3.40.50.10330">
    <property type="entry name" value="Probable inorganic polyphosphate/atp-NAD kinase, domain 1"/>
    <property type="match status" value="1"/>
</dbReference>
<keyword evidence="3 6" id="KW-0521">NADP</keyword>
<dbReference type="STRING" id="454171.CP488_01919"/>
<dbReference type="InterPro" id="IPR002504">
    <property type="entry name" value="NADK"/>
</dbReference>
<dbReference type="FunCoup" id="S0EX33">
    <property type="interactions" value="432"/>
</dbReference>
<comment type="caution">
    <text evidence="6">Lacks conserved residue(s) required for the propagation of feature annotation.</text>
</comment>
<dbReference type="InterPro" id="IPR017438">
    <property type="entry name" value="ATP-NAD_kinase_N"/>
</dbReference>
<dbReference type="PANTHER" id="PTHR20275">
    <property type="entry name" value="NAD KINASE"/>
    <property type="match status" value="1"/>
</dbReference>
<evidence type="ECO:0000256" key="4">
    <source>
        <dbReference type="ARBA" id="ARBA00023027"/>
    </source>
</evidence>
<evidence type="ECO:0000256" key="3">
    <source>
        <dbReference type="ARBA" id="ARBA00022857"/>
    </source>
</evidence>
<keyword evidence="4 6" id="KW-0520">NAD</keyword>
<evidence type="ECO:0000256" key="5">
    <source>
        <dbReference type="ARBA" id="ARBA00047925"/>
    </source>
</evidence>
<dbReference type="GO" id="GO:0005737">
    <property type="term" value="C:cytoplasm"/>
    <property type="evidence" value="ECO:0007669"/>
    <property type="project" value="UniProtKB-SubCell"/>
</dbReference>
<feature type="binding site" evidence="6">
    <location>
        <position position="176"/>
    </location>
    <ligand>
        <name>NAD(+)</name>
        <dbReference type="ChEBI" id="CHEBI:57540"/>
    </ligand>
</feature>
<dbReference type="GO" id="GO:0006741">
    <property type="term" value="P:NADP+ biosynthetic process"/>
    <property type="evidence" value="ECO:0007669"/>
    <property type="project" value="UniProtKB-UniRule"/>
</dbReference>
<keyword evidence="6" id="KW-0547">Nucleotide-binding</keyword>
<dbReference type="PATRIC" id="fig|1303518.3.peg.2256"/>
<keyword evidence="6" id="KW-0067">ATP-binding</keyword>
<evidence type="ECO:0000313" key="8">
    <source>
        <dbReference type="Proteomes" id="UP000014227"/>
    </source>
</evidence>
<dbReference type="GO" id="GO:0051287">
    <property type="term" value="F:NAD binding"/>
    <property type="evidence" value="ECO:0007669"/>
    <property type="project" value="UniProtKB-ARBA"/>
</dbReference>
<feature type="binding site" evidence="6">
    <location>
        <begin position="147"/>
        <end position="148"/>
    </location>
    <ligand>
        <name>NAD(+)</name>
        <dbReference type="ChEBI" id="CHEBI:57540"/>
    </ligand>
</feature>
<dbReference type="GO" id="GO:0019674">
    <property type="term" value="P:NAD+ metabolic process"/>
    <property type="evidence" value="ECO:0007669"/>
    <property type="project" value="InterPro"/>
</dbReference>
<evidence type="ECO:0000256" key="6">
    <source>
        <dbReference type="HAMAP-Rule" id="MF_00361"/>
    </source>
</evidence>
<keyword evidence="2 6" id="KW-0418">Kinase</keyword>
<dbReference type="AlphaFoldDB" id="S0EX33"/>
<dbReference type="Proteomes" id="UP000014227">
    <property type="component" value="Chromosome I"/>
</dbReference>
<dbReference type="InterPro" id="IPR016064">
    <property type="entry name" value="NAD/diacylglycerol_kinase_sf"/>
</dbReference>
<gene>
    <name evidence="6" type="primary">nadK</name>
    <name evidence="7" type="ORF">CCALI_02174</name>
</gene>
<keyword evidence="6" id="KW-0963">Cytoplasm</keyword>
<comment type="subcellular location">
    <subcellularLocation>
        <location evidence="6">Cytoplasm</location>
    </subcellularLocation>
</comment>
<organism evidence="7 8">
    <name type="scientific">Chthonomonas calidirosea (strain DSM 23976 / ICMP 18418 / T49)</name>
    <dbReference type="NCBI Taxonomy" id="1303518"/>
    <lineage>
        <taxon>Bacteria</taxon>
        <taxon>Bacillati</taxon>
        <taxon>Armatimonadota</taxon>
        <taxon>Chthonomonadia</taxon>
        <taxon>Chthonomonadales</taxon>
        <taxon>Chthonomonadaceae</taxon>
        <taxon>Chthonomonas</taxon>
    </lineage>
</organism>
<evidence type="ECO:0000256" key="1">
    <source>
        <dbReference type="ARBA" id="ARBA00022679"/>
    </source>
</evidence>
<keyword evidence="1 6" id="KW-0808">Transferase</keyword>
<keyword evidence="8" id="KW-1185">Reference proteome</keyword>
<proteinExistence type="inferred from homology"/>
<feature type="active site" description="Proton acceptor" evidence="6">
    <location>
        <position position="73"/>
    </location>
</feature>
<dbReference type="RefSeq" id="WP_016483502.1">
    <property type="nucleotide sequence ID" value="NC_021487.1"/>
</dbReference>
<dbReference type="EC" id="2.7.1.23" evidence="6"/>
<dbReference type="HAMAP" id="MF_00361">
    <property type="entry name" value="NAD_kinase"/>
    <property type="match status" value="1"/>
</dbReference>
<evidence type="ECO:0000313" key="7">
    <source>
        <dbReference type="EMBL" id="CCW35981.1"/>
    </source>
</evidence>
<dbReference type="Gene3D" id="2.60.200.30">
    <property type="entry name" value="Probable inorganic polyphosphate/atp-NAD kinase, domain 2"/>
    <property type="match status" value="1"/>
</dbReference>
<dbReference type="GO" id="GO:0003951">
    <property type="term" value="F:NAD+ kinase activity"/>
    <property type="evidence" value="ECO:0007669"/>
    <property type="project" value="UniProtKB-UniRule"/>
</dbReference>
<sequence length="300" mass="32608">MALTSVRQVGITVHRTNHQAWQLGKELIAWLQQEAGVKVLLDEQTAKRLERPDLSCCASVWEAVDFVVTLGGDGTILSAARMAAPNGVPVLGVYMGRFGFIAESHPSTLYADLRRALAGDVRIEERMMIEAEVWRNGTCVHTNLGLNDAVVKSATSSLLNLRLQLGGAPFATYPADGLIIATSTGSTAYSLSAGGPIVAPTMGALILTPICPHTLSARPMVIPCHDVIEIHIEDSGGDVLFKMDGVDPFPIQHNDRVVVRRSQFVTKLIVLDHATFYQKVRARYLYGERLDEPDGLDPEP</sequence>
<comment type="cofactor">
    <cofactor evidence="6">
        <name>a divalent metal cation</name>
        <dbReference type="ChEBI" id="CHEBI:60240"/>
    </cofactor>
</comment>
<evidence type="ECO:0000256" key="2">
    <source>
        <dbReference type="ARBA" id="ARBA00022777"/>
    </source>
</evidence>
<dbReference type="HOGENOM" id="CLU_008831_0_3_0"/>
<dbReference type="Pfam" id="PF20143">
    <property type="entry name" value="NAD_kinase_C"/>
    <property type="match status" value="1"/>
</dbReference>
<dbReference type="Pfam" id="PF01513">
    <property type="entry name" value="NAD_kinase"/>
    <property type="match status" value="1"/>
</dbReference>
<reference evidence="8" key="1">
    <citation type="submission" date="2013-03" db="EMBL/GenBank/DDBJ databases">
        <title>Genome sequence of Chthonomonas calidirosea, the first sequenced genome from the Armatimonadetes phylum (formally candidate division OP10).</title>
        <authorList>
            <person name="Lee K.C.Y."/>
            <person name="Morgan X.C."/>
            <person name="Dunfield P.F."/>
            <person name="Tamas I."/>
            <person name="Houghton K.M."/>
            <person name="Vyssotski M."/>
            <person name="Ryan J.L.J."/>
            <person name="Lagutin K."/>
            <person name="McDonald I.R."/>
            <person name="Stott M.B."/>
        </authorList>
    </citation>
    <scope>NUCLEOTIDE SEQUENCE [LARGE SCALE GENOMIC DNA]</scope>
    <source>
        <strain evidence="8">DSM 23976 / ICMP 18418 / T49</strain>
    </source>
</reference>
<protein>
    <recommendedName>
        <fullName evidence="6">NAD kinase</fullName>
        <ecNumber evidence="6">2.7.1.23</ecNumber>
    </recommendedName>
    <alternativeName>
        <fullName evidence="6">ATP-dependent NAD kinase</fullName>
    </alternativeName>
</protein>
<feature type="binding site" evidence="6">
    <location>
        <begin position="187"/>
        <end position="192"/>
    </location>
    <ligand>
        <name>NAD(+)</name>
        <dbReference type="ChEBI" id="CHEBI:57540"/>
    </ligand>
</feature>
<dbReference type="PANTHER" id="PTHR20275:SF0">
    <property type="entry name" value="NAD KINASE"/>
    <property type="match status" value="1"/>
</dbReference>
<dbReference type="GO" id="GO:0046872">
    <property type="term" value="F:metal ion binding"/>
    <property type="evidence" value="ECO:0007669"/>
    <property type="project" value="UniProtKB-UniRule"/>
</dbReference>